<dbReference type="InterPro" id="IPR058649">
    <property type="entry name" value="CzcB_C"/>
</dbReference>
<feature type="domain" description="CusB-like beta-barrel" evidence="7">
    <location>
        <begin position="239"/>
        <end position="313"/>
    </location>
</feature>
<keyword evidence="4" id="KW-0812">Transmembrane</keyword>
<keyword evidence="2" id="KW-0813">Transport</keyword>
<dbReference type="Proteomes" id="UP001595378">
    <property type="component" value="Unassembled WGS sequence"/>
</dbReference>
<dbReference type="EMBL" id="JBHRSU010000001">
    <property type="protein sequence ID" value="MFC3099726.1"/>
    <property type="molecule type" value="Genomic_DNA"/>
</dbReference>
<keyword evidence="4" id="KW-0472">Membrane</keyword>
<feature type="domain" description="CusB-like three alpha-helical bundle" evidence="5">
    <location>
        <begin position="150"/>
        <end position="200"/>
    </location>
</feature>
<dbReference type="SUPFAM" id="SSF111369">
    <property type="entry name" value="HlyD-like secretion proteins"/>
    <property type="match status" value="1"/>
</dbReference>
<dbReference type="InterPro" id="IPR058790">
    <property type="entry name" value="BSH_CusB"/>
</dbReference>
<dbReference type="Gene3D" id="2.40.50.100">
    <property type="match status" value="1"/>
</dbReference>
<gene>
    <name evidence="9" type="ORF">ACFODK_02340</name>
</gene>
<dbReference type="InterPro" id="IPR058791">
    <property type="entry name" value="3HB_CusB"/>
</dbReference>
<dbReference type="InterPro" id="IPR058792">
    <property type="entry name" value="Beta-barrel_RND_2"/>
</dbReference>
<feature type="domain" description="CzcB-like C-terminal circularly permuted SH3-like" evidence="8">
    <location>
        <begin position="321"/>
        <end position="380"/>
    </location>
</feature>
<evidence type="ECO:0000259" key="7">
    <source>
        <dbReference type="Pfam" id="PF25954"/>
    </source>
</evidence>
<keyword evidence="4" id="KW-1133">Transmembrane helix</keyword>
<dbReference type="InterPro" id="IPR006143">
    <property type="entry name" value="RND_pump_MFP"/>
</dbReference>
<accession>A0ABV7ECJ0</accession>
<feature type="region of interest" description="Disordered" evidence="3">
    <location>
        <begin position="387"/>
        <end position="423"/>
    </location>
</feature>
<dbReference type="RefSeq" id="WP_336917029.1">
    <property type="nucleotide sequence ID" value="NZ_JBANRN010000001.1"/>
</dbReference>
<reference evidence="10" key="1">
    <citation type="journal article" date="2019" name="Int. J. Syst. Evol. Microbiol.">
        <title>The Global Catalogue of Microorganisms (GCM) 10K type strain sequencing project: providing services to taxonomists for standard genome sequencing and annotation.</title>
        <authorList>
            <consortium name="The Broad Institute Genomics Platform"/>
            <consortium name="The Broad Institute Genome Sequencing Center for Infectious Disease"/>
            <person name="Wu L."/>
            <person name="Ma J."/>
        </authorList>
    </citation>
    <scope>NUCLEOTIDE SEQUENCE [LARGE SCALE GENOMIC DNA]</scope>
    <source>
        <strain evidence="10">KCTC 52606</strain>
    </source>
</reference>
<name>A0ABV7ECJ0_9SPHN</name>
<evidence type="ECO:0000313" key="10">
    <source>
        <dbReference type="Proteomes" id="UP001595378"/>
    </source>
</evidence>
<dbReference type="Gene3D" id="6.10.140.730">
    <property type="match status" value="1"/>
</dbReference>
<evidence type="ECO:0000313" key="9">
    <source>
        <dbReference type="EMBL" id="MFC3099726.1"/>
    </source>
</evidence>
<dbReference type="NCBIfam" id="TIGR01730">
    <property type="entry name" value="RND_mfp"/>
    <property type="match status" value="1"/>
</dbReference>
<keyword evidence="10" id="KW-1185">Reference proteome</keyword>
<dbReference type="Gene3D" id="2.40.30.170">
    <property type="match status" value="1"/>
</dbReference>
<evidence type="ECO:0000256" key="1">
    <source>
        <dbReference type="ARBA" id="ARBA00009477"/>
    </source>
</evidence>
<dbReference type="Pfam" id="PF25869">
    <property type="entry name" value="3HB_CusB"/>
    <property type="match status" value="1"/>
</dbReference>
<dbReference type="Gene3D" id="2.40.420.20">
    <property type="match status" value="1"/>
</dbReference>
<dbReference type="PANTHER" id="PTHR30097:SF15">
    <property type="entry name" value="CATION EFFLUX SYSTEM PROTEIN CUSB"/>
    <property type="match status" value="1"/>
</dbReference>
<dbReference type="PANTHER" id="PTHR30097">
    <property type="entry name" value="CATION EFFLUX SYSTEM PROTEIN CUSB"/>
    <property type="match status" value="1"/>
</dbReference>
<comment type="similarity">
    <text evidence="1">Belongs to the membrane fusion protein (MFP) (TC 8.A.1) family.</text>
</comment>
<sequence>MTIQDQWSKMRGRWLKAPDHWRAPALAAGVTAALFIVGGAIQNARGGWPFDRGEPNADAVTANARATARPDRVPIEVSSTDMTRLGIRLVAATSEDTVSTINAVATVALDESRLSHVHTRVAGWVEQLYVNTTGEYVRAGQPVARIFSQELLSSQAEYLAARRFAASGYATSVVASGRMRLRVLGMTDREIGAIERSGNPIRLVTVTAPSSGVVVNRGVSVGTAVDPSTELLTLANMGNVWVYAEVPETGIRAIRPGTPVRLDFPTVGIASIRGRVEFVYPTLSERTRTLRVRLSVPNRGGLLVPGLYGTAAFEVPGGRGIVVPRDAVIDTGRQQHVFVAKENMFEPRPVVVGLSLGDRVVIREGLAEGELVVTSGTFLLDSESRLRATGGGGAHRHGSMPMPEETAGPTEPASPAQADHAGH</sequence>
<evidence type="ECO:0000259" key="8">
    <source>
        <dbReference type="Pfam" id="PF25975"/>
    </source>
</evidence>
<dbReference type="Pfam" id="PF25954">
    <property type="entry name" value="Beta-barrel_RND_2"/>
    <property type="match status" value="1"/>
</dbReference>
<evidence type="ECO:0000259" key="6">
    <source>
        <dbReference type="Pfam" id="PF25919"/>
    </source>
</evidence>
<evidence type="ECO:0000256" key="2">
    <source>
        <dbReference type="ARBA" id="ARBA00022448"/>
    </source>
</evidence>
<dbReference type="InterPro" id="IPR051909">
    <property type="entry name" value="MFP_Cation_Efflux"/>
</dbReference>
<feature type="transmembrane region" description="Helical" evidence="4">
    <location>
        <begin position="21"/>
        <end position="41"/>
    </location>
</feature>
<organism evidence="9 10">
    <name type="scientific">Alteraurantiacibacter lauratis</name>
    <dbReference type="NCBI Taxonomy" id="2054627"/>
    <lineage>
        <taxon>Bacteria</taxon>
        <taxon>Pseudomonadati</taxon>
        <taxon>Pseudomonadota</taxon>
        <taxon>Alphaproteobacteria</taxon>
        <taxon>Sphingomonadales</taxon>
        <taxon>Erythrobacteraceae</taxon>
        <taxon>Alteraurantiacibacter</taxon>
    </lineage>
</organism>
<feature type="domain" description="CusB-like barrel-sandwich hybrid" evidence="6">
    <location>
        <begin position="115"/>
        <end position="234"/>
    </location>
</feature>
<evidence type="ECO:0000256" key="4">
    <source>
        <dbReference type="SAM" id="Phobius"/>
    </source>
</evidence>
<protein>
    <submittedName>
        <fullName evidence="9">Efflux RND transporter periplasmic adaptor subunit</fullName>
    </submittedName>
</protein>
<comment type="caution">
    <text evidence="9">The sequence shown here is derived from an EMBL/GenBank/DDBJ whole genome shotgun (WGS) entry which is preliminary data.</text>
</comment>
<proteinExistence type="inferred from homology"/>
<evidence type="ECO:0000256" key="3">
    <source>
        <dbReference type="SAM" id="MobiDB-lite"/>
    </source>
</evidence>
<dbReference type="Pfam" id="PF25975">
    <property type="entry name" value="CzcB_C"/>
    <property type="match status" value="1"/>
</dbReference>
<evidence type="ECO:0000259" key="5">
    <source>
        <dbReference type="Pfam" id="PF25869"/>
    </source>
</evidence>
<dbReference type="Pfam" id="PF25919">
    <property type="entry name" value="BSH_CusB"/>
    <property type="match status" value="1"/>
</dbReference>